<dbReference type="RefSeq" id="YP_009839345.1">
    <property type="nucleotide sequence ID" value="NC_048720.1"/>
</dbReference>
<proteinExistence type="predicted"/>
<reference evidence="1 2" key="1">
    <citation type="submission" date="2018-06" db="EMBL/GenBank/DDBJ databases">
        <authorList>
            <person name="Luttrell C.E."/>
            <person name="Myers K.N."/>
            <person name="Simpson A.N."/>
            <person name="Sulollari A."/>
            <person name="Suri N."/>
            <person name="Nayek S."/>
            <person name="Bhuiyan S."/>
            <person name="Smith B.R."/>
            <person name="Hughes L.E."/>
            <person name="Garlena R.A."/>
            <person name="Russell D.A."/>
            <person name="Pope W.H."/>
            <person name="Jacobs-Sera D."/>
            <person name="Hatfull G.F."/>
        </authorList>
    </citation>
    <scope>NUCLEOTIDE SEQUENCE [LARGE SCALE GENOMIC DNA]</scope>
</reference>
<sequence>MIQLNSRVKINDTYSGGIPDVIGKVGKVEHVAGTVYQLSVSGKRESSYYKGHFYDYKVIATASEIDEVPYDFKDMEGTTVELGDIVVYGSNTGNLTKGKVVDFKDMTYPRWEQPRQELKFQLEYEVDDYLYDGGDRRLTRTETRRMWLSKSSRTLVVQKGLSSYFPGELIIQDV</sequence>
<dbReference type="InterPro" id="IPR055629">
    <property type="entry name" value="DUF7205"/>
</dbReference>
<dbReference type="GeneID" id="55599972"/>
<dbReference type="EMBL" id="MH536814">
    <property type="protein sequence ID" value="AXH49293.1"/>
    <property type="molecule type" value="Genomic_DNA"/>
</dbReference>
<keyword evidence="2" id="KW-1185">Reference proteome</keyword>
<evidence type="ECO:0000313" key="1">
    <source>
        <dbReference type="EMBL" id="AXH49293.1"/>
    </source>
</evidence>
<evidence type="ECO:0000313" key="2">
    <source>
        <dbReference type="Proteomes" id="UP000258408"/>
    </source>
</evidence>
<accession>A0A345L1Z1</accession>
<dbReference type="Proteomes" id="UP000258408">
    <property type="component" value="Segment"/>
</dbReference>
<name>A0A345L1Z1_9CAUD</name>
<protein>
    <submittedName>
        <fullName evidence="1">Uncharacterized protein</fullName>
    </submittedName>
</protein>
<gene>
    <name evidence="1" type="primary">182</name>
    <name evidence="1" type="ORF">SEA_BLUEEYEDBEAUTY_182</name>
</gene>
<dbReference type="Pfam" id="PF23835">
    <property type="entry name" value="DUF7205"/>
    <property type="match status" value="1"/>
</dbReference>
<organism evidence="1 2">
    <name type="scientific">Streptomyces phage Blueeyedbeauty</name>
    <dbReference type="NCBI Taxonomy" id="2250336"/>
    <lineage>
        <taxon>Viruses</taxon>
        <taxon>Duplodnaviria</taxon>
        <taxon>Heunggongvirae</taxon>
        <taxon>Uroviricota</taxon>
        <taxon>Caudoviricetes</taxon>
        <taxon>Stanwilliamsviridae</taxon>
        <taxon>Loccivirinae</taxon>
        <taxon>Annadreamyvirus</taxon>
        <taxon>Annadreamyvirus blueeyedbeauty</taxon>
    </lineage>
</organism>
<dbReference type="KEGG" id="vg:55599972"/>